<sequence length="355" mass="39095">MTKTIFCPQCGQPLSPQVTSCPYCGYQITATEVDQTDPTIPVDFEPSQPEEVAGQTRMSRRHHKSQPTKQTTAANNETSSYRFNQENGHYFFNYIKNNLAFVHIVYLMIFLCALLSTWLGIVALIIGLIIIYVVAVNNEGQNTALNQEIMSRIPLPTWPKVRRQSRERVSGPAVKSVYQPAKPRRAKGNFFLKGLLTILAAINLYGVLAGQFIGDFSLRGLILLPANYIDQALLTGLVASTSLSAGLGVLASLLRLSASLVVVWPLLSLVCTWLGLRKTNFLVNFLNLLGIVIFVGLLSVVLNQLGQYVPANLYQTFAGISLANASRGLVAYLIGVVGLFIFSFINIFTRGRAKY</sequence>
<keyword evidence="2" id="KW-0812">Transmembrane</keyword>
<dbReference type="RefSeq" id="WP_067977880.1">
    <property type="nucleotide sequence ID" value="NZ_CP014163.1"/>
</dbReference>
<evidence type="ECO:0000256" key="1">
    <source>
        <dbReference type="SAM" id="MobiDB-lite"/>
    </source>
</evidence>
<feature type="transmembrane region" description="Helical" evidence="2">
    <location>
        <begin position="256"/>
        <end position="276"/>
    </location>
</feature>
<keyword evidence="5" id="KW-1185">Reference proteome</keyword>
<keyword evidence="2" id="KW-0472">Membrane</keyword>
<feature type="transmembrane region" description="Helical" evidence="2">
    <location>
        <begin position="329"/>
        <end position="349"/>
    </location>
</feature>
<feature type="region of interest" description="Disordered" evidence="1">
    <location>
        <begin position="38"/>
        <end position="79"/>
    </location>
</feature>
<dbReference type="OrthoDB" id="2327418at2"/>
<dbReference type="AlphaFoldDB" id="A0A0X8FKE7"/>
<dbReference type="InterPro" id="IPR059113">
    <property type="entry name" value="Znf_ribbon"/>
</dbReference>
<accession>A0A0X8FKE7</accession>
<evidence type="ECO:0000313" key="5">
    <source>
        <dbReference type="Proteomes" id="UP000062260"/>
    </source>
</evidence>
<reference evidence="4 5" key="1">
    <citation type="journal article" date="2016" name="Genome Announc.">
        <title>Complete Genome Sequences of Aerococcus christensenii CCUG 28831T, Aerococcus sanguinicola CCUG 43001T, Aerococcus urinae CCUG 36881T, Aerococcus urinaeequi CCUG 28094T, Aerococcus urinaehominis CCUG 42038 BT, and Aerococcus viridans CCUG 4311T.</title>
        <authorList>
            <person name="Carkaci D."/>
            <person name="Dargis R."/>
            <person name="Nielsen X.C."/>
            <person name="Skovgaard O."/>
            <person name="Fuursted K."/>
            <person name="Christensen J.J."/>
        </authorList>
    </citation>
    <scope>NUCLEOTIDE SEQUENCE [LARGE SCALE GENOMIC DNA]</scope>
    <source>
        <strain evidence="4 5">CCUG42038B</strain>
    </source>
</reference>
<name>A0A0X8FKE7_9LACT</name>
<feature type="compositionally biased region" description="Polar residues" evidence="1">
    <location>
        <begin position="67"/>
        <end position="79"/>
    </location>
</feature>
<feature type="domain" description="Putative zinc-ribbon" evidence="3">
    <location>
        <begin position="7"/>
        <end position="27"/>
    </location>
</feature>
<feature type="transmembrane region" description="Helical" evidence="2">
    <location>
        <begin position="104"/>
        <end position="135"/>
    </location>
</feature>
<keyword evidence="2" id="KW-1133">Transmembrane helix</keyword>
<feature type="transmembrane region" description="Helical" evidence="2">
    <location>
        <begin position="288"/>
        <end position="309"/>
    </location>
</feature>
<dbReference type="KEGG" id="auh:AWM75_02605"/>
<organism evidence="4 5">
    <name type="scientific">Aerococcus urinaehominis</name>
    <dbReference type="NCBI Taxonomy" id="128944"/>
    <lineage>
        <taxon>Bacteria</taxon>
        <taxon>Bacillati</taxon>
        <taxon>Bacillota</taxon>
        <taxon>Bacilli</taxon>
        <taxon>Lactobacillales</taxon>
        <taxon>Aerococcaceae</taxon>
        <taxon>Aerococcus</taxon>
    </lineage>
</organism>
<feature type="transmembrane region" description="Helical" evidence="2">
    <location>
        <begin position="190"/>
        <end position="212"/>
    </location>
</feature>
<dbReference type="Proteomes" id="UP000062260">
    <property type="component" value="Chromosome"/>
</dbReference>
<dbReference type="EMBL" id="CP014163">
    <property type="protein sequence ID" value="AMB98953.1"/>
    <property type="molecule type" value="Genomic_DNA"/>
</dbReference>
<dbReference type="STRING" id="128944.AWM75_02605"/>
<protein>
    <recommendedName>
        <fullName evidence="3">Putative zinc-ribbon domain-containing protein</fullName>
    </recommendedName>
</protein>
<evidence type="ECO:0000259" key="3">
    <source>
        <dbReference type="Pfam" id="PF13248"/>
    </source>
</evidence>
<evidence type="ECO:0000313" key="4">
    <source>
        <dbReference type="EMBL" id="AMB98953.1"/>
    </source>
</evidence>
<proteinExistence type="predicted"/>
<reference evidence="5" key="2">
    <citation type="submission" date="2016-01" db="EMBL/GenBank/DDBJ databases">
        <title>Six Aerococcus type strain genome sequencing and assembly using PacBio and Illumina Hiseq.</title>
        <authorList>
            <person name="Carkaci D."/>
            <person name="Dargis R."/>
            <person name="Nielsen X.C."/>
            <person name="Skovgaard O."/>
            <person name="Fuursted K."/>
            <person name="Christensen J.J."/>
        </authorList>
    </citation>
    <scope>NUCLEOTIDE SEQUENCE [LARGE SCALE GENOMIC DNA]</scope>
    <source>
        <strain evidence="5">CCUG42038B</strain>
    </source>
</reference>
<gene>
    <name evidence="4" type="ORF">AWM75_02605</name>
</gene>
<dbReference type="Pfam" id="PF13248">
    <property type="entry name" value="Zn_ribbon_3"/>
    <property type="match status" value="1"/>
</dbReference>
<evidence type="ECO:0000256" key="2">
    <source>
        <dbReference type="SAM" id="Phobius"/>
    </source>
</evidence>